<proteinExistence type="inferred from homology"/>
<accession>A0A7X9NRZ2</accession>
<dbReference type="Pfam" id="PF00589">
    <property type="entry name" value="Phage_integrase"/>
    <property type="match status" value="1"/>
</dbReference>
<dbReference type="AlphaFoldDB" id="A0A7X9NRZ2"/>
<evidence type="ECO:0000259" key="5">
    <source>
        <dbReference type="PROSITE" id="PS51898"/>
    </source>
</evidence>
<evidence type="ECO:0000256" key="2">
    <source>
        <dbReference type="ARBA" id="ARBA00022908"/>
    </source>
</evidence>
<gene>
    <name evidence="6" type="ORF">HF844_07070</name>
</gene>
<evidence type="ECO:0000313" key="6">
    <source>
        <dbReference type="EMBL" id="NME62555.1"/>
    </source>
</evidence>
<evidence type="ECO:0000256" key="4">
    <source>
        <dbReference type="ARBA" id="ARBA00023172"/>
    </source>
</evidence>
<keyword evidence="3" id="KW-0238">DNA-binding</keyword>
<dbReference type="PANTHER" id="PTHR30349">
    <property type="entry name" value="PHAGE INTEGRASE-RELATED"/>
    <property type="match status" value="1"/>
</dbReference>
<evidence type="ECO:0000256" key="1">
    <source>
        <dbReference type="ARBA" id="ARBA00008857"/>
    </source>
</evidence>
<protein>
    <submittedName>
        <fullName evidence="6">Site-specific integrase</fullName>
    </submittedName>
</protein>
<dbReference type="InterPro" id="IPR013762">
    <property type="entry name" value="Integrase-like_cat_sf"/>
</dbReference>
<dbReference type="Gene3D" id="1.10.150.130">
    <property type="match status" value="1"/>
</dbReference>
<dbReference type="InterPro" id="IPR010998">
    <property type="entry name" value="Integrase_recombinase_N"/>
</dbReference>
<dbReference type="InterPro" id="IPR050090">
    <property type="entry name" value="Tyrosine_recombinase_XerCD"/>
</dbReference>
<dbReference type="GO" id="GO:0006310">
    <property type="term" value="P:DNA recombination"/>
    <property type="evidence" value="ECO:0007669"/>
    <property type="project" value="UniProtKB-KW"/>
</dbReference>
<dbReference type="GO" id="GO:0003677">
    <property type="term" value="F:DNA binding"/>
    <property type="evidence" value="ECO:0007669"/>
    <property type="project" value="UniProtKB-KW"/>
</dbReference>
<reference evidence="6 7" key="1">
    <citation type="submission" date="2020-04" db="EMBL/GenBank/DDBJ databases">
        <authorList>
            <person name="Hitch T.C.A."/>
            <person name="Wylensek D."/>
            <person name="Clavel T."/>
        </authorList>
    </citation>
    <scope>NUCLEOTIDE SEQUENCE [LARGE SCALE GENOMIC DNA]</scope>
    <source>
        <strain evidence="6 7">BSM-130-P53-3C</strain>
    </source>
</reference>
<organism evidence="6 7">
    <name type="scientific">Bifidobacterium thermophilum</name>
    <dbReference type="NCBI Taxonomy" id="33905"/>
    <lineage>
        <taxon>Bacteria</taxon>
        <taxon>Bacillati</taxon>
        <taxon>Actinomycetota</taxon>
        <taxon>Actinomycetes</taxon>
        <taxon>Bifidobacteriales</taxon>
        <taxon>Bifidobacteriaceae</taxon>
        <taxon>Bifidobacterium</taxon>
    </lineage>
</organism>
<comment type="caution">
    <text evidence="6">The sequence shown here is derived from an EMBL/GenBank/DDBJ whole genome shotgun (WGS) entry which is preliminary data.</text>
</comment>
<dbReference type="PROSITE" id="PS51898">
    <property type="entry name" value="TYR_RECOMBINASE"/>
    <property type="match status" value="1"/>
</dbReference>
<dbReference type="InterPro" id="IPR011010">
    <property type="entry name" value="DNA_brk_join_enz"/>
</dbReference>
<name>A0A7X9NRZ2_9BIFI</name>
<dbReference type="RefSeq" id="WP_168984431.1">
    <property type="nucleotide sequence ID" value="NZ_JABAGI010000011.1"/>
</dbReference>
<dbReference type="Pfam" id="PF14659">
    <property type="entry name" value="Phage_int_SAM_3"/>
    <property type="match status" value="1"/>
</dbReference>
<dbReference type="PANTHER" id="PTHR30349:SF64">
    <property type="entry name" value="PROPHAGE INTEGRASE INTD-RELATED"/>
    <property type="match status" value="1"/>
</dbReference>
<keyword evidence="4" id="KW-0233">DNA recombination</keyword>
<dbReference type="SUPFAM" id="SSF56349">
    <property type="entry name" value="DNA breaking-rejoining enzymes"/>
    <property type="match status" value="1"/>
</dbReference>
<sequence>MTKNRRDFGNITRRANGNGVVTSLVARYPDPNNPRHRIQKSFRPSEEDQAIMWLRTEEKYLNQCLSTHTPWLSPKQREQMLNDSRVLFGDYVEEWIANYRTKTGARLSGSSMRNIRADVSHFLDDFKDMAVQQITPQDIRKWYEKPHPEGPHAFHRACQRFKAVMRCASTERLDGSPALRPDNPFIFPIPPLPDSGRDKVPPITPEELRALYENMPGYTRLSVYLSALAGGLRIGEVCALRVGDIDFRNKTLHVRHSVSRGENDRGATRLSSTKTASSTRNVIIPDGLIPLIREHIAKYCNPGRDAMLFKPRKVTVLSQNTLRKHFDVAKKAAGRPDIVFHTLRASHATLLILAGGTLREAMNQLGHTSTDVAIRHYQRAVDEHTARVANALADRMLPAVRTPEVVEAEIAATEEQLERVKRRLESLRRELRELR</sequence>
<dbReference type="InterPro" id="IPR004107">
    <property type="entry name" value="Integrase_SAM-like_N"/>
</dbReference>
<evidence type="ECO:0000313" key="7">
    <source>
        <dbReference type="Proteomes" id="UP000588369"/>
    </source>
</evidence>
<dbReference type="GO" id="GO:0015074">
    <property type="term" value="P:DNA integration"/>
    <property type="evidence" value="ECO:0007669"/>
    <property type="project" value="UniProtKB-KW"/>
</dbReference>
<evidence type="ECO:0000256" key="3">
    <source>
        <dbReference type="ARBA" id="ARBA00023125"/>
    </source>
</evidence>
<dbReference type="InterPro" id="IPR002104">
    <property type="entry name" value="Integrase_catalytic"/>
</dbReference>
<feature type="domain" description="Tyr recombinase" evidence="5">
    <location>
        <begin position="198"/>
        <end position="390"/>
    </location>
</feature>
<comment type="similarity">
    <text evidence="1">Belongs to the 'phage' integrase family.</text>
</comment>
<dbReference type="CDD" id="cd01189">
    <property type="entry name" value="INT_ICEBs1_C_like"/>
    <property type="match status" value="1"/>
</dbReference>
<dbReference type="EMBL" id="JABAGI010000011">
    <property type="protein sequence ID" value="NME62555.1"/>
    <property type="molecule type" value="Genomic_DNA"/>
</dbReference>
<dbReference type="Gene3D" id="1.10.443.10">
    <property type="entry name" value="Intergrase catalytic core"/>
    <property type="match status" value="1"/>
</dbReference>
<keyword evidence="2" id="KW-0229">DNA integration</keyword>
<dbReference type="Proteomes" id="UP000588369">
    <property type="component" value="Unassembled WGS sequence"/>
</dbReference>